<feature type="domain" description="FHA" evidence="1">
    <location>
        <begin position="87"/>
        <end position="144"/>
    </location>
</feature>
<evidence type="ECO:0000259" key="1">
    <source>
        <dbReference type="PROSITE" id="PS50006"/>
    </source>
</evidence>
<dbReference type="CDD" id="cd04647">
    <property type="entry name" value="LbH_MAT_like"/>
    <property type="match status" value="1"/>
</dbReference>
<dbReference type="SUPFAM" id="SSF51161">
    <property type="entry name" value="Trimeric LpxA-like enzymes"/>
    <property type="match status" value="1"/>
</dbReference>
<dbReference type="Pfam" id="PF00132">
    <property type="entry name" value="Hexapep"/>
    <property type="match status" value="1"/>
</dbReference>
<dbReference type="PROSITE" id="PS50006">
    <property type="entry name" value="FHA_DOMAIN"/>
    <property type="match status" value="1"/>
</dbReference>
<dbReference type="Proteomes" id="UP000317557">
    <property type="component" value="Unassembled WGS sequence"/>
</dbReference>
<sequence>MINWKLFLKINPVKSVLYSLRSNGIVLVGWGSKIFMGKDSKIVFSKNRTPLYIGVNFNYPVPTIVDIHDKGRMIVGKSVYLNRGCKIVVGKGAQLKIGSNSFLNENSRLHCRLSVSIGEKCAISWNVNILDTDEHGIYSNGNLLNENKPVKIGSNVWIGANSTILRNTQIEDNCIIGANSLVKGKLSGNTIYAGNPLQAIKEFEYWGKMRH</sequence>
<reference evidence="2 3" key="1">
    <citation type="submission" date="2017-05" db="EMBL/GenBank/DDBJ databases">
        <authorList>
            <person name="Varghese N."/>
            <person name="Submissions S."/>
        </authorList>
    </citation>
    <scope>NUCLEOTIDE SEQUENCE [LARGE SCALE GENOMIC DNA]</scope>
    <source>
        <strain evidence="2 3">DSM 21985</strain>
    </source>
</reference>
<evidence type="ECO:0000313" key="2">
    <source>
        <dbReference type="EMBL" id="SMO96767.1"/>
    </source>
</evidence>
<dbReference type="InterPro" id="IPR000253">
    <property type="entry name" value="FHA_dom"/>
</dbReference>
<dbReference type="PANTHER" id="PTHR23416">
    <property type="entry name" value="SIALIC ACID SYNTHASE-RELATED"/>
    <property type="match status" value="1"/>
</dbReference>
<dbReference type="PANTHER" id="PTHR23416:SF78">
    <property type="entry name" value="LIPOPOLYSACCHARIDE BIOSYNTHESIS O-ACETYL TRANSFERASE WBBJ-RELATED"/>
    <property type="match status" value="1"/>
</dbReference>
<dbReference type="GO" id="GO:0016740">
    <property type="term" value="F:transferase activity"/>
    <property type="evidence" value="ECO:0007669"/>
    <property type="project" value="UniProtKB-KW"/>
</dbReference>
<keyword evidence="3" id="KW-1185">Reference proteome</keyword>
<name>A0A521FKN3_9BACT</name>
<proteinExistence type="predicted"/>
<dbReference type="InterPro" id="IPR001451">
    <property type="entry name" value="Hexapep"/>
</dbReference>
<dbReference type="RefSeq" id="WP_142456244.1">
    <property type="nucleotide sequence ID" value="NZ_FXTP01000021.1"/>
</dbReference>
<gene>
    <name evidence="2" type="ORF">SAMN06265219_12139</name>
</gene>
<organism evidence="2 3">
    <name type="scientific">Gracilimonas mengyeensis</name>
    <dbReference type="NCBI Taxonomy" id="1302730"/>
    <lineage>
        <taxon>Bacteria</taxon>
        <taxon>Pseudomonadati</taxon>
        <taxon>Balneolota</taxon>
        <taxon>Balneolia</taxon>
        <taxon>Balneolales</taxon>
        <taxon>Balneolaceae</taxon>
        <taxon>Gracilimonas</taxon>
    </lineage>
</organism>
<keyword evidence="2" id="KW-0808">Transferase</keyword>
<dbReference type="InterPro" id="IPR051159">
    <property type="entry name" value="Hexapeptide_acetyltransf"/>
</dbReference>
<dbReference type="AlphaFoldDB" id="A0A521FKN3"/>
<protein>
    <submittedName>
        <fullName evidence="2">Transferase hexapeptide (Six repeat-containing protein)</fullName>
    </submittedName>
</protein>
<evidence type="ECO:0000313" key="3">
    <source>
        <dbReference type="Proteomes" id="UP000317557"/>
    </source>
</evidence>
<dbReference type="InterPro" id="IPR011004">
    <property type="entry name" value="Trimer_LpxA-like_sf"/>
</dbReference>
<dbReference type="Gene3D" id="2.160.10.10">
    <property type="entry name" value="Hexapeptide repeat proteins"/>
    <property type="match status" value="1"/>
</dbReference>
<accession>A0A521FKN3</accession>
<dbReference type="OrthoDB" id="9814490at2"/>
<dbReference type="EMBL" id="FXTP01000021">
    <property type="protein sequence ID" value="SMO96767.1"/>
    <property type="molecule type" value="Genomic_DNA"/>
</dbReference>